<evidence type="ECO:0000256" key="3">
    <source>
        <dbReference type="ARBA" id="ARBA00022679"/>
    </source>
</evidence>
<dbReference type="GO" id="GO:0050291">
    <property type="term" value="F:sphingosine N-acyltransferase activity"/>
    <property type="evidence" value="ECO:0007669"/>
    <property type="project" value="InterPro"/>
</dbReference>
<dbReference type="FunCoup" id="A0A507ASV4">
    <property type="interactions" value="555"/>
</dbReference>
<comment type="similarity">
    <text evidence="2">Belongs to the sphingosine N-acyltransferase family.</text>
</comment>
<dbReference type="EMBL" id="SKBQ01000053">
    <property type="protein sequence ID" value="TPX10823.1"/>
    <property type="molecule type" value="Genomic_DNA"/>
</dbReference>
<evidence type="ECO:0000256" key="4">
    <source>
        <dbReference type="ARBA" id="ARBA00022692"/>
    </source>
</evidence>
<feature type="compositionally biased region" description="Polar residues" evidence="10">
    <location>
        <begin position="459"/>
        <end position="468"/>
    </location>
</feature>
<evidence type="ECO:0000256" key="9">
    <source>
        <dbReference type="PROSITE-ProRule" id="PRU00205"/>
    </source>
</evidence>
<keyword evidence="8" id="KW-0325">Glycoprotein</keyword>
<evidence type="ECO:0000256" key="11">
    <source>
        <dbReference type="SAM" id="Phobius"/>
    </source>
</evidence>
<feature type="transmembrane region" description="Helical" evidence="11">
    <location>
        <begin position="213"/>
        <end position="236"/>
    </location>
</feature>
<feature type="compositionally biased region" description="Basic and acidic residues" evidence="10">
    <location>
        <begin position="82"/>
        <end position="92"/>
    </location>
</feature>
<gene>
    <name evidence="13" type="ORF">E0L32_008212</name>
</gene>
<dbReference type="PANTHER" id="PTHR12560:SF11">
    <property type="entry name" value="CERAMIDE SYNTHASE LAC1-RELATED"/>
    <property type="match status" value="1"/>
</dbReference>
<evidence type="ECO:0000313" key="14">
    <source>
        <dbReference type="Proteomes" id="UP000319257"/>
    </source>
</evidence>
<sequence>MSASEPFPLLNTASEQLHHESNVAAARRRRKSSALGSELRVGDTGAPSLATSLAHLGGTPDSPQFKSRAPLSKQATRPLTIDPDHQPDGKEKRLSKRRKARSLARRVKNFALKHTCVLPLAILLAFLSVYAVNPTESNPVHRFIFLSYRLPTAPGQPAQYGKGPWDVALVSFYTVVLSFTREFVMQELLRPLARYSGLTSRGKQTRFMEQMYTALYFAVLGPAGMYVMSKTPVWYFNTTAMYEGFPHKTHIAEFKFYYLFQAAYWAQQAIVLLLGMEKPRKDFKELVGHHIVSLALIGLSYRFHFTYIGLAVYITHDISDFFLATSKSLNYVDGPFMGPYFAIFVAAWVYLRHYLNLRIIWSLFTEFRTVGPFELDWATEQYKCTLSQVITTVLLCSLQGLNLFWFYCIMRIALRFVFKGQAKDDRSDGEDDTEEEEEESSSGGPTIVVDDEKMRAAAASSTAVSNGSAVPRANGKAKR</sequence>
<feature type="transmembrane region" description="Helical" evidence="11">
    <location>
        <begin position="256"/>
        <end position="275"/>
    </location>
</feature>
<keyword evidence="5" id="KW-0256">Endoplasmic reticulum</keyword>
<comment type="subcellular location">
    <subcellularLocation>
        <location evidence="1">Endoplasmic reticulum membrane</location>
        <topology evidence="1">Multi-pass membrane protein</topology>
    </subcellularLocation>
</comment>
<dbReference type="GO" id="GO:0005789">
    <property type="term" value="C:endoplasmic reticulum membrane"/>
    <property type="evidence" value="ECO:0007669"/>
    <property type="project" value="UniProtKB-SubCell"/>
</dbReference>
<dbReference type="GO" id="GO:0046513">
    <property type="term" value="P:ceramide biosynthetic process"/>
    <property type="evidence" value="ECO:0007669"/>
    <property type="project" value="InterPro"/>
</dbReference>
<evidence type="ECO:0000256" key="1">
    <source>
        <dbReference type="ARBA" id="ARBA00004477"/>
    </source>
</evidence>
<accession>A0A507ASV4</accession>
<dbReference type="AlphaFoldDB" id="A0A507ASV4"/>
<evidence type="ECO:0000256" key="8">
    <source>
        <dbReference type="ARBA" id="ARBA00023180"/>
    </source>
</evidence>
<feature type="region of interest" description="Disordered" evidence="10">
    <location>
        <begin position="50"/>
        <end position="100"/>
    </location>
</feature>
<evidence type="ECO:0000256" key="10">
    <source>
        <dbReference type="SAM" id="MobiDB-lite"/>
    </source>
</evidence>
<evidence type="ECO:0000256" key="7">
    <source>
        <dbReference type="ARBA" id="ARBA00023136"/>
    </source>
</evidence>
<dbReference type="InterPro" id="IPR006634">
    <property type="entry name" value="TLC-dom"/>
</dbReference>
<dbReference type="PANTHER" id="PTHR12560">
    <property type="entry name" value="LONGEVITY ASSURANCE FACTOR 1 LAG1"/>
    <property type="match status" value="1"/>
</dbReference>
<dbReference type="Proteomes" id="UP000319257">
    <property type="component" value="Unassembled WGS sequence"/>
</dbReference>
<keyword evidence="3" id="KW-0808">Transferase</keyword>
<evidence type="ECO:0000256" key="6">
    <source>
        <dbReference type="ARBA" id="ARBA00022989"/>
    </source>
</evidence>
<dbReference type="Pfam" id="PF03798">
    <property type="entry name" value="TRAM_LAG1_CLN8"/>
    <property type="match status" value="1"/>
</dbReference>
<reference evidence="13 14" key="1">
    <citation type="submission" date="2019-06" db="EMBL/GenBank/DDBJ databases">
        <title>Draft genome sequence of the filamentous fungus Phialemoniopsis curvata isolated from diesel fuel.</title>
        <authorList>
            <person name="Varaljay V.A."/>
            <person name="Lyon W.J."/>
            <person name="Crouch A.L."/>
            <person name="Drake C.E."/>
            <person name="Hollomon J.M."/>
            <person name="Nadeau L.J."/>
            <person name="Nunn H.S."/>
            <person name="Stevenson B.S."/>
            <person name="Bojanowski C.L."/>
            <person name="Crookes-Goodson W.J."/>
        </authorList>
    </citation>
    <scope>NUCLEOTIDE SEQUENCE [LARGE SCALE GENOMIC DNA]</scope>
    <source>
        <strain evidence="13 14">D216</strain>
    </source>
</reference>
<comment type="caution">
    <text evidence="13">The sequence shown here is derived from an EMBL/GenBank/DDBJ whole genome shotgun (WGS) entry which is preliminary data.</text>
</comment>
<name>A0A507ASV4_9PEZI</name>
<keyword evidence="7 9" id="KW-0472">Membrane</keyword>
<protein>
    <recommendedName>
        <fullName evidence="12">TLC domain-containing protein</fullName>
    </recommendedName>
</protein>
<keyword evidence="4 9" id="KW-0812">Transmembrane</keyword>
<evidence type="ECO:0000256" key="2">
    <source>
        <dbReference type="ARBA" id="ARBA00009808"/>
    </source>
</evidence>
<keyword evidence="6 11" id="KW-1133">Transmembrane helix</keyword>
<feature type="transmembrane region" description="Helical" evidence="11">
    <location>
        <begin position="334"/>
        <end position="351"/>
    </location>
</feature>
<feature type="compositionally biased region" description="Acidic residues" evidence="10">
    <location>
        <begin position="427"/>
        <end position="440"/>
    </location>
</feature>
<feature type="domain" description="TLC" evidence="12">
    <location>
        <begin position="202"/>
        <end position="418"/>
    </location>
</feature>
<organism evidence="13 14">
    <name type="scientific">Thyridium curvatum</name>
    <dbReference type="NCBI Taxonomy" id="1093900"/>
    <lineage>
        <taxon>Eukaryota</taxon>
        <taxon>Fungi</taxon>
        <taxon>Dikarya</taxon>
        <taxon>Ascomycota</taxon>
        <taxon>Pezizomycotina</taxon>
        <taxon>Sordariomycetes</taxon>
        <taxon>Sordariomycetidae</taxon>
        <taxon>Thyridiales</taxon>
        <taxon>Thyridiaceae</taxon>
        <taxon>Thyridium</taxon>
    </lineage>
</organism>
<dbReference type="OrthoDB" id="3053196at2759"/>
<feature type="transmembrane region" description="Helical" evidence="11">
    <location>
        <begin position="287"/>
        <end position="314"/>
    </location>
</feature>
<evidence type="ECO:0000313" key="13">
    <source>
        <dbReference type="EMBL" id="TPX10823.1"/>
    </source>
</evidence>
<proteinExistence type="inferred from homology"/>
<evidence type="ECO:0000256" key="5">
    <source>
        <dbReference type="ARBA" id="ARBA00022824"/>
    </source>
</evidence>
<keyword evidence="14" id="KW-1185">Reference proteome</keyword>
<dbReference type="InterPro" id="IPR016439">
    <property type="entry name" value="Lag1/Lac1-like"/>
</dbReference>
<evidence type="ECO:0000259" key="12">
    <source>
        <dbReference type="PROSITE" id="PS50922"/>
    </source>
</evidence>
<dbReference type="RefSeq" id="XP_030992534.1">
    <property type="nucleotide sequence ID" value="XM_031143041.1"/>
</dbReference>
<dbReference type="SMART" id="SM00724">
    <property type="entry name" value="TLC"/>
    <property type="match status" value="1"/>
</dbReference>
<dbReference type="STRING" id="1093900.A0A507ASV4"/>
<dbReference type="GeneID" id="41975659"/>
<feature type="region of interest" description="Disordered" evidence="10">
    <location>
        <begin position="423"/>
        <end position="479"/>
    </location>
</feature>
<dbReference type="InParanoid" id="A0A507ASV4"/>
<feature type="transmembrane region" description="Helical" evidence="11">
    <location>
        <begin position="110"/>
        <end position="132"/>
    </location>
</feature>
<dbReference type="PROSITE" id="PS50922">
    <property type="entry name" value="TLC"/>
    <property type="match status" value="1"/>
</dbReference>